<dbReference type="InterPro" id="IPR006300">
    <property type="entry name" value="FlgB"/>
</dbReference>
<organism evidence="9 10">
    <name type="scientific">Pseudokineococcus basanitobsidens</name>
    <dbReference type="NCBI Taxonomy" id="1926649"/>
    <lineage>
        <taxon>Bacteria</taxon>
        <taxon>Bacillati</taxon>
        <taxon>Actinomycetota</taxon>
        <taxon>Actinomycetes</taxon>
        <taxon>Kineosporiales</taxon>
        <taxon>Kineosporiaceae</taxon>
        <taxon>Pseudokineococcus</taxon>
    </lineage>
</organism>
<sequence>MFSDVTSTALRVALSGLSARQRAGADNVANIDTPGFLAGRVEFEDSLRDAVRSGDTRRIGATGPTTARSLEPTREDGNNVNLDTESISATDTVLRYQLVTQAVTDRMSLLRTAMRTS</sequence>
<feature type="region of interest" description="Disordered" evidence="7">
    <location>
        <begin position="55"/>
        <end position="82"/>
    </location>
</feature>
<comment type="subcellular location">
    <subcellularLocation>
        <location evidence="1 6">Bacterial flagellum basal body</location>
    </subcellularLocation>
</comment>
<evidence type="ECO:0000256" key="2">
    <source>
        <dbReference type="ARBA" id="ARBA00009677"/>
    </source>
</evidence>
<gene>
    <name evidence="9" type="ORF">WDZ17_01900</name>
</gene>
<comment type="subunit">
    <text evidence="6">The basal body constitutes a major portion of the flagellar organelle and consists of a number of rings mounted on a central rod.</text>
</comment>
<evidence type="ECO:0000256" key="3">
    <source>
        <dbReference type="ARBA" id="ARBA00014376"/>
    </source>
</evidence>
<keyword evidence="9" id="KW-0969">Cilium</keyword>
<evidence type="ECO:0000313" key="10">
    <source>
        <dbReference type="Proteomes" id="UP001387100"/>
    </source>
</evidence>
<keyword evidence="10" id="KW-1185">Reference proteome</keyword>
<keyword evidence="4 6" id="KW-0975">Bacterial flagellum</keyword>
<reference evidence="9 10" key="1">
    <citation type="journal article" date="2017" name="Int. J. Syst. Evol. Microbiol.">
        <title>Pseudokineococcus basanitobsidens sp. nov., isolated from volcanic rock.</title>
        <authorList>
            <person name="Lee D.W."/>
            <person name="Park M.Y."/>
            <person name="Kim J.J."/>
            <person name="Kim B.S."/>
        </authorList>
    </citation>
    <scope>NUCLEOTIDE SEQUENCE [LARGE SCALE GENOMIC DNA]</scope>
    <source>
        <strain evidence="9 10">DSM 103726</strain>
    </source>
</reference>
<comment type="caution">
    <text evidence="9">The sequence shown here is derived from an EMBL/GenBank/DDBJ whole genome shotgun (WGS) entry which is preliminary data.</text>
</comment>
<dbReference type="RefSeq" id="WP_339573441.1">
    <property type="nucleotide sequence ID" value="NZ_JBBIAA010000001.1"/>
</dbReference>
<dbReference type="InterPro" id="IPR001444">
    <property type="entry name" value="Flag_bb_rod_N"/>
</dbReference>
<evidence type="ECO:0000259" key="8">
    <source>
        <dbReference type="Pfam" id="PF00460"/>
    </source>
</evidence>
<keyword evidence="9" id="KW-0966">Cell projection</keyword>
<evidence type="ECO:0000256" key="6">
    <source>
        <dbReference type="PIRNR" id="PIRNR002889"/>
    </source>
</evidence>
<proteinExistence type="inferred from homology"/>
<dbReference type="PIRSF" id="PIRSF002889">
    <property type="entry name" value="Rod_FlgB"/>
    <property type="match status" value="1"/>
</dbReference>
<feature type="domain" description="Flagellar basal body rod protein N-terminal" evidence="8">
    <location>
        <begin position="10"/>
        <end position="36"/>
    </location>
</feature>
<evidence type="ECO:0000313" key="9">
    <source>
        <dbReference type="EMBL" id="MEJ5944051.1"/>
    </source>
</evidence>
<dbReference type="Proteomes" id="UP001387100">
    <property type="component" value="Unassembled WGS sequence"/>
</dbReference>
<evidence type="ECO:0000256" key="1">
    <source>
        <dbReference type="ARBA" id="ARBA00004117"/>
    </source>
</evidence>
<name>A0ABU8RG70_9ACTN</name>
<dbReference type="Pfam" id="PF00460">
    <property type="entry name" value="Flg_bb_rod"/>
    <property type="match status" value="1"/>
</dbReference>
<protein>
    <recommendedName>
        <fullName evidence="3 6">Flagellar basal body rod protein FlgB</fullName>
    </recommendedName>
</protein>
<evidence type="ECO:0000256" key="5">
    <source>
        <dbReference type="ARBA" id="ARBA00024934"/>
    </source>
</evidence>
<evidence type="ECO:0000256" key="7">
    <source>
        <dbReference type="SAM" id="MobiDB-lite"/>
    </source>
</evidence>
<accession>A0ABU8RG70</accession>
<comment type="similarity">
    <text evidence="2 6">Belongs to the flagella basal body rod proteins family.</text>
</comment>
<evidence type="ECO:0000256" key="4">
    <source>
        <dbReference type="ARBA" id="ARBA00023143"/>
    </source>
</evidence>
<comment type="function">
    <text evidence="5 6">Structural component of flagellum, the bacterial motility apparatus. Part of the rod structure of flagellar basal body.</text>
</comment>
<keyword evidence="9" id="KW-0282">Flagellum</keyword>
<dbReference type="EMBL" id="JBBIAA010000001">
    <property type="protein sequence ID" value="MEJ5944051.1"/>
    <property type="molecule type" value="Genomic_DNA"/>
</dbReference>